<reference evidence="1 2" key="1">
    <citation type="journal article" date="2018" name="J. Allergy Clin. Immunol.">
        <title>High-quality assembly of Dermatophagoides pteronyssinus genome and transcriptome reveals a wide range of novel allergens.</title>
        <authorList>
            <person name="Liu X.Y."/>
            <person name="Yang K.Y."/>
            <person name="Wang M.Q."/>
            <person name="Kwok J.S."/>
            <person name="Zeng X."/>
            <person name="Yang Z."/>
            <person name="Xiao X.J."/>
            <person name="Lau C.P."/>
            <person name="Li Y."/>
            <person name="Huang Z.M."/>
            <person name="Ba J.G."/>
            <person name="Yim A.K."/>
            <person name="Ouyang C.Y."/>
            <person name="Ngai S.M."/>
            <person name="Chan T.F."/>
            <person name="Leung E.L."/>
            <person name="Liu L."/>
            <person name="Liu Z.G."/>
            <person name="Tsui S.K."/>
        </authorList>
    </citation>
    <scope>NUCLEOTIDE SEQUENCE [LARGE SCALE GENOMIC DNA]</scope>
    <source>
        <strain evidence="1">Derp</strain>
    </source>
</reference>
<dbReference type="Proteomes" id="UP000887458">
    <property type="component" value="Unassembled WGS sequence"/>
</dbReference>
<keyword evidence="2" id="KW-1185">Reference proteome</keyword>
<dbReference type="EMBL" id="NJHN03000131">
    <property type="protein sequence ID" value="KAH9412383.1"/>
    <property type="molecule type" value="Genomic_DNA"/>
</dbReference>
<reference evidence="1 2" key="2">
    <citation type="journal article" date="2022" name="Mol. Biol. Evol.">
        <title>Comparative Genomics Reveals Insights into the Divergent Evolution of Astigmatic Mites and Household Pest Adaptations.</title>
        <authorList>
            <person name="Xiong Q."/>
            <person name="Wan A.T."/>
            <person name="Liu X."/>
            <person name="Fung C.S."/>
            <person name="Xiao X."/>
            <person name="Malainual N."/>
            <person name="Hou J."/>
            <person name="Wang L."/>
            <person name="Wang M."/>
            <person name="Yang K.Y."/>
            <person name="Cui Y."/>
            <person name="Leung E.L."/>
            <person name="Nong W."/>
            <person name="Shin S.K."/>
            <person name="Au S.W."/>
            <person name="Jeong K.Y."/>
            <person name="Chew F.T."/>
            <person name="Hui J.H."/>
            <person name="Leung T.F."/>
            <person name="Tungtrongchitr A."/>
            <person name="Zhong N."/>
            <person name="Liu Z."/>
            <person name="Tsui S.K."/>
        </authorList>
    </citation>
    <scope>NUCLEOTIDE SEQUENCE [LARGE SCALE GENOMIC DNA]</scope>
    <source>
        <strain evidence="1">Derp</strain>
    </source>
</reference>
<gene>
    <name evidence="1" type="ORF">DERP_013626</name>
</gene>
<name>A0ABQ8IPS5_DERPT</name>
<accession>A0ABQ8IPS5</accession>
<evidence type="ECO:0000313" key="2">
    <source>
        <dbReference type="Proteomes" id="UP000887458"/>
    </source>
</evidence>
<proteinExistence type="predicted"/>
<protein>
    <submittedName>
        <fullName evidence="1">Uncharacterized protein</fullName>
    </submittedName>
</protein>
<sequence length="94" mass="11124">MIKAEKIPVKRWFKKLGQVEKKFKLHGHGNNLLLSSANYETRRKKQSSIDSNGSKRKCIKKRKKNSMILERLDWTFNSACLNIVDDDNRKKEYI</sequence>
<comment type="caution">
    <text evidence="1">The sequence shown here is derived from an EMBL/GenBank/DDBJ whole genome shotgun (WGS) entry which is preliminary data.</text>
</comment>
<evidence type="ECO:0000313" key="1">
    <source>
        <dbReference type="EMBL" id="KAH9412383.1"/>
    </source>
</evidence>
<organism evidence="1 2">
    <name type="scientific">Dermatophagoides pteronyssinus</name>
    <name type="common">European house dust mite</name>
    <dbReference type="NCBI Taxonomy" id="6956"/>
    <lineage>
        <taxon>Eukaryota</taxon>
        <taxon>Metazoa</taxon>
        <taxon>Ecdysozoa</taxon>
        <taxon>Arthropoda</taxon>
        <taxon>Chelicerata</taxon>
        <taxon>Arachnida</taxon>
        <taxon>Acari</taxon>
        <taxon>Acariformes</taxon>
        <taxon>Sarcoptiformes</taxon>
        <taxon>Astigmata</taxon>
        <taxon>Psoroptidia</taxon>
        <taxon>Analgoidea</taxon>
        <taxon>Pyroglyphidae</taxon>
        <taxon>Dermatophagoidinae</taxon>
        <taxon>Dermatophagoides</taxon>
    </lineage>
</organism>